<protein>
    <submittedName>
        <fullName evidence="1">Uncharacterized protein</fullName>
    </submittedName>
</protein>
<organism evidence="1 2">
    <name type="scientific">Gossypium lobatum</name>
    <dbReference type="NCBI Taxonomy" id="34289"/>
    <lineage>
        <taxon>Eukaryota</taxon>
        <taxon>Viridiplantae</taxon>
        <taxon>Streptophyta</taxon>
        <taxon>Embryophyta</taxon>
        <taxon>Tracheophyta</taxon>
        <taxon>Spermatophyta</taxon>
        <taxon>Magnoliopsida</taxon>
        <taxon>eudicotyledons</taxon>
        <taxon>Gunneridae</taxon>
        <taxon>Pentapetalae</taxon>
        <taxon>rosids</taxon>
        <taxon>malvids</taxon>
        <taxon>Malvales</taxon>
        <taxon>Malvaceae</taxon>
        <taxon>Malvoideae</taxon>
        <taxon>Gossypium</taxon>
    </lineage>
</organism>
<evidence type="ECO:0000313" key="1">
    <source>
        <dbReference type="EMBL" id="MBA0554049.1"/>
    </source>
</evidence>
<dbReference type="AlphaFoldDB" id="A0A7J8LNP4"/>
<comment type="caution">
    <text evidence="1">The sequence shown here is derived from an EMBL/GenBank/DDBJ whole genome shotgun (WGS) entry which is preliminary data.</text>
</comment>
<reference evidence="1 2" key="1">
    <citation type="journal article" date="2019" name="Genome Biol. Evol.">
        <title>Insights into the evolution of the New World diploid cottons (Gossypium, subgenus Houzingenia) based on genome sequencing.</title>
        <authorList>
            <person name="Grover C.E."/>
            <person name="Arick M.A. 2nd"/>
            <person name="Thrash A."/>
            <person name="Conover J.L."/>
            <person name="Sanders W.S."/>
            <person name="Peterson D.G."/>
            <person name="Frelichowski J.E."/>
            <person name="Scheffler J.A."/>
            <person name="Scheffler B.E."/>
            <person name="Wendel J.F."/>
        </authorList>
    </citation>
    <scope>NUCLEOTIDE SEQUENCE [LARGE SCALE GENOMIC DNA]</scope>
    <source>
        <strain evidence="1">157</strain>
        <tissue evidence="1">Leaf</tissue>
    </source>
</reference>
<accession>A0A7J8LNP4</accession>
<evidence type="ECO:0000313" key="2">
    <source>
        <dbReference type="Proteomes" id="UP000593572"/>
    </source>
</evidence>
<sequence>MHNETNTSSNASNLSSLRCLITFRPIKNSLYDPLFEGIGLLVDPHLRMFATM</sequence>
<proteinExistence type="predicted"/>
<keyword evidence="2" id="KW-1185">Reference proteome</keyword>
<dbReference type="Proteomes" id="UP000593572">
    <property type="component" value="Unassembled WGS sequence"/>
</dbReference>
<dbReference type="EMBL" id="JABEZX010000004">
    <property type="protein sequence ID" value="MBA0554049.1"/>
    <property type="molecule type" value="Genomic_DNA"/>
</dbReference>
<name>A0A7J8LNP4_9ROSI</name>
<gene>
    <name evidence="1" type="ORF">Golob_013181</name>
</gene>